<gene>
    <name evidence="1" type="ORF">LCGC14_2723090</name>
</gene>
<dbReference type="InterPro" id="IPR014729">
    <property type="entry name" value="Rossmann-like_a/b/a_fold"/>
</dbReference>
<evidence type="ECO:0000313" key="1">
    <source>
        <dbReference type="EMBL" id="KKK90427.1"/>
    </source>
</evidence>
<dbReference type="AlphaFoldDB" id="A0A0F8Z9H4"/>
<organism evidence="1">
    <name type="scientific">marine sediment metagenome</name>
    <dbReference type="NCBI Taxonomy" id="412755"/>
    <lineage>
        <taxon>unclassified sequences</taxon>
        <taxon>metagenomes</taxon>
        <taxon>ecological metagenomes</taxon>
    </lineage>
</organism>
<feature type="non-terminal residue" evidence="1">
    <location>
        <position position="273"/>
    </location>
</feature>
<sequence length="273" mass="31414">MPPEADLVTLSLGAGLQSSAMVEMVIEGELPRPDLIIFADTGDEPEYVYKQVEYLETRLKLIGMGIEVVSAGNMVEDIYSDTRFAAIPLFTVLEKEVEGFGQKTKVRTKGRLKRQCTPNYKIYPIEKRIRQELIKCGKARYNKIGHMLVNKGVRVVSWLGITLDEVQRMKPNRTWFIENKYPLIDMRMTRHDCTRWLMSRGLPVAGKSSCIRCPFHDDGYYLDMKENRPDDWSEVVKFDEDLRSGTLRLKETAKGELFMHVSCQPLKDVVLDK</sequence>
<evidence type="ECO:0008006" key="2">
    <source>
        <dbReference type="Google" id="ProtNLM"/>
    </source>
</evidence>
<reference evidence="1" key="1">
    <citation type="journal article" date="2015" name="Nature">
        <title>Complex archaea that bridge the gap between prokaryotes and eukaryotes.</title>
        <authorList>
            <person name="Spang A."/>
            <person name="Saw J.H."/>
            <person name="Jorgensen S.L."/>
            <person name="Zaremba-Niedzwiedzka K."/>
            <person name="Martijn J."/>
            <person name="Lind A.E."/>
            <person name="van Eijk R."/>
            <person name="Schleper C."/>
            <person name="Guy L."/>
            <person name="Ettema T.J."/>
        </authorList>
    </citation>
    <scope>NUCLEOTIDE SEQUENCE</scope>
</reference>
<comment type="caution">
    <text evidence="1">The sequence shown here is derived from an EMBL/GenBank/DDBJ whole genome shotgun (WGS) entry which is preliminary data.</text>
</comment>
<dbReference type="EMBL" id="LAZR01049106">
    <property type="protein sequence ID" value="KKK90427.1"/>
    <property type="molecule type" value="Genomic_DNA"/>
</dbReference>
<protein>
    <recommendedName>
        <fullName evidence="2">Phosphoadenosine phosphosulphate reductase domain-containing protein</fullName>
    </recommendedName>
</protein>
<accession>A0A0F8Z9H4</accession>
<name>A0A0F8Z9H4_9ZZZZ</name>
<dbReference type="Gene3D" id="3.40.50.620">
    <property type="entry name" value="HUPs"/>
    <property type="match status" value="1"/>
</dbReference>
<proteinExistence type="predicted"/>